<dbReference type="OrthoDB" id="4228396at2"/>
<feature type="domain" description="N-acetyltransferase" evidence="3">
    <location>
        <begin position="156"/>
        <end position="283"/>
    </location>
</feature>
<organism evidence="4 5">
    <name type="scientific">Paenibacillus oryzae</name>
    <dbReference type="NCBI Taxonomy" id="1844972"/>
    <lineage>
        <taxon>Bacteria</taxon>
        <taxon>Bacillati</taxon>
        <taxon>Bacillota</taxon>
        <taxon>Bacilli</taxon>
        <taxon>Bacillales</taxon>
        <taxon>Paenibacillaceae</taxon>
        <taxon>Paenibacillus</taxon>
    </lineage>
</organism>
<keyword evidence="2" id="KW-0012">Acyltransferase</keyword>
<dbReference type="Pfam" id="PF00583">
    <property type="entry name" value="Acetyltransf_1"/>
    <property type="match status" value="1"/>
</dbReference>
<evidence type="ECO:0000259" key="3">
    <source>
        <dbReference type="PROSITE" id="PS51186"/>
    </source>
</evidence>
<evidence type="ECO:0000256" key="2">
    <source>
        <dbReference type="ARBA" id="ARBA00023315"/>
    </source>
</evidence>
<proteinExistence type="predicted"/>
<dbReference type="GO" id="GO:0016747">
    <property type="term" value="F:acyltransferase activity, transferring groups other than amino-acyl groups"/>
    <property type="evidence" value="ECO:0007669"/>
    <property type="project" value="InterPro"/>
</dbReference>
<dbReference type="InterPro" id="IPR000182">
    <property type="entry name" value="GNAT_dom"/>
</dbReference>
<dbReference type="STRING" id="1844972.A7K91_11715"/>
<dbReference type="InterPro" id="IPR016181">
    <property type="entry name" value="Acyl_CoA_acyltransferase"/>
</dbReference>
<dbReference type="Pfam" id="PF13508">
    <property type="entry name" value="Acetyltransf_7"/>
    <property type="match status" value="1"/>
</dbReference>
<feature type="domain" description="N-acetyltransferase" evidence="3">
    <location>
        <begin position="2"/>
        <end position="151"/>
    </location>
</feature>
<protein>
    <recommendedName>
        <fullName evidence="3">N-acetyltransferase domain-containing protein</fullName>
    </recommendedName>
</protein>
<dbReference type="PROSITE" id="PS51186">
    <property type="entry name" value="GNAT"/>
    <property type="match status" value="2"/>
</dbReference>
<evidence type="ECO:0000313" key="4">
    <source>
        <dbReference type="EMBL" id="OBR64192.1"/>
    </source>
</evidence>
<gene>
    <name evidence="4" type="ORF">A7K91_11715</name>
</gene>
<comment type="caution">
    <text evidence="4">The sequence shown here is derived from an EMBL/GenBank/DDBJ whole genome shotgun (WGS) entry which is preliminary data.</text>
</comment>
<evidence type="ECO:0000313" key="5">
    <source>
        <dbReference type="Proteomes" id="UP000092024"/>
    </source>
</evidence>
<dbReference type="PANTHER" id="PTHR43877:SF1">
    <property type="entry name" value="ACETYLTRANSFERASE"/>
    <property type="match status" value="1"/>
</dbReference>
<sequence length="283" mass="31979">MITYRLLKGTRIEALHEAFLGVFADYQVKMDMPLDRFKEMLIRRGYDENISFGAFNGEQLAGIVLNGLRSRSGERTAYNLGTGVVPEFRRQGLTSELLRLVTAKLRADSISRYLLEVLADNSPAIALYSKHGFHKKRLLNCYRKERSKKEPESNAWVIREVERFDPERFKAFRDFVPSWQNDSGAINAIPGIFRYAAVFDRDAVVGYAIMAPGSGEIPQMAVHPDYRRRGIGNSLLDWLAGATEAPRISILNVDADCHAANAFLAASGFEVFVVQHEMAWTHF</sequence>
<evidence type="ECO:0000256" key="1">
    <source>
        <dbReference type="ARBA" id="ARBA00022679"/>
    </source>
</evidence>
<dbReference type="CDD" id="cd04301">
    <property type="entry name" value="NAT_SF"/>
    <property type="match status" value="2"/>
</dbReference>
<dbReference type="AlphaFoldDB" id="A0A1A5YF42"/>
<dbReference type="Proteomes" id="UP000092024">
    <property type="component" value="Unassembled WGS sequence"/>
</dbReference>
<keyword evidence="1" id="KW-0808">Transferase</keyword>
<dbReference type="PANTHER" id="PTHR43877">
    <property type="entry name" value="AMINOALKYLPHOSPHONATE N-ACETYLTRANSFERASE-RELATED-RELATED"/>
    <property type="match status" value="1"/>
</dbReference>
<accession>A0A1A5YF42</accession>
<dbReference type="SUPFAM" id="SSF55729">
    <property type="entry name" value="Acyl-CoA N-acyltransferases (Nat)"/>
    <property type="match status" value="2"/>
</dbReference>
<dbReference type="RefSeq" id="WP_068684617.1">
    <property type="nucleotide sequence ID" value="NZ_LYPA01000065.1"/>
</dbReference>
<dbReference type="InterPro" id="IPR050832">
    <property type="entry name" value="Bact_Acetyltransf"/>
</dbReference>
<reference evidence="4 5" key="1">
    <citation type="submission" date="2016-05" db="EMBL/GenBank/DDBJ databases">
        <title>Paenibacillus oryzae. sp. nov., isolated from the rice root.</title>
        <authorList>
            <person name="Zhang J."/>
            <person name="Zhang X."/>
        </authorList>
    </citation>
    <scope>NUCLEOTIDE SEQUENCE [LARGE SCALE GENOMIC DNA]</scope>
    <source>
        <strain evidence="4 5">1DrF-4</strain>
    </source>
</reference>
<name>A0A1A5YF42_9BACL</name>
<dbReference type="EMBL" id="LYPA01000065">
    <property type="protein sequence ID" value="OBR64192.1"/>
    <property type="molecule type" value="Genomic_DNA"/>
</dbReference>
<dbReference type="Gene3D" id="3.40.630.30">
    <property type="match status" value="2"/>
</dbReference>
<keyword evidence="5" id="KW-1185">Reference proteome</keyword>